<feature type="domain" description="Glycosyl transferase family 1" evidence="2">
    <location>
        <begin position="191"/>
        <end position="344"/>
    </location>
</feature>
<dbReference type="OrthoDB" id="9801609at2"/>
<dbReference type="PANTHER" id="PTHR46401">
    <property type="entry name" value="GLYCOSYLTRANSFERASE WBBK-RELATED"/>
    <property type="match status" value="1"/>
</dbReference>
<evidence type="ECO:0000256" key="1">
    <source>
        <dbReference type="ARBA" id="ARBA00022679"/>
    </source>
</evidence>
<reference evidence="4 5" key="1">
    <citation type="submission" date="2018-03" db="EMBL/GenBank/DDBJ databases">
        <title>Genomic Encyclopedia of Archaeal and Bacterial Type Strains, Phase II (KMG-II): from individual species to whole genera.</title>
        <authorList>
            <person name="Goeker M."/>
        </authorList>
    </citation>
    <scope>NUCLEOTIDE SEQUENCE [LARGE SCALE GENOMIC DNA]</scope>
    <source>
        <strain evidence="4 5">DSM 28354</strain>
    </source>
</reference>
<dbReference type="InterPro" id="IPR028098">
    <property type="entry name" value="Glyco_trans_4-like_N"/>
</dbReference>
<gene>
    <name evidence="4" type="ORF">CLV58_13345</name>
</gene>
<keyword evidence="5" id="KW-1185">Reference proteome</keyword>
<dbReference type="CDD" id="cd03809">
    <property type="entry name" value="GT4_MtfB-like"/>
    <property type="match status" value="1"/>
</dbReference>
<sequence>MKVFFDHQTFSIQKFGGISRYNVELISGVNKGINDTAYLPILLSDNVYLNKLNQYNVNLLPKNNFYKKAQIVYKINKLYSVAHLVKKGFDLFHPTYYDPYFLPYLKGKPFVLTIHDMIHERFVEQFPELDNKNSAIEKKQVLAEKADRIITVSNSTKLDVVNMLGVKPEKVHVIYSAGSFNPVWTTTKGRFVEEPYLLFVGRRERYKNFEGLLNAIRHILEKYKIKLVCAGGGEFTAQENKIIDSFRLSQLVNQISINDKLLSILYNQAIAFIFPSLYEGFGIPVLEAFASDCPCIVSNQSSLPEVGGDAVVYINPFSRESIVDAVEKIICSSQLRQDLIEKGRVQLAKFSWDKTVKETVDLYRTLL</sequence>
<dbReference type="GO" id="GO:0009103">
    <property type="term" value="P:lipopolysaccharide biosynthetic process"/>
    <property type="evidence" value="ECO:0007669"/>
    <property type="project" value="TreeGrafter"/>
</dbReference>
<protein>
    <submittedName>
        <fullName evidence="4">Glycosyltransferase involved in cell wall biosynthesis</fullName>
    </submittedName>
</protein>
<comment type="caution">
    <text evidence="4">The sequence shown here is derived from an EMBL/GenBank/DDBJ whole genome shotgun (WGS) entry which is preliminary data.</text>
</comment>
<proteinExistence type="predicted"/>
<dbReference type="RefSeq" id="WP_106140542.1">
    <property type="nucleotide sequence ID" value="NZ_PVTE01000033.1"/>
</dbReference>
<evidence type="ECO:0000313" key="5">
    <source>
        <dbReference type="Proteomes" id="UP000238375"/>
    </source>
</evidence>
<evidence type="ECO:0000259" key="3">
    <source>
        <dbReference type="Pfam" id="PF13439"/>
    </source>
</evidence>
<dbReference type="SUPFAM" id="SSF53756">
    <property type="entry name" value="UDP-Glycosyltransferase/glycogen phosphorylase"/>
    <property type="match status" value="1"/>
</dbReference>
<feature type="domain" description="Glycosyltransferase subfamily 4-like N-terminal" evidence="3">
    <location>
        <begin position="70"/>
        <end position="175"/>
    </location>
</feature>
<name>A0A2T0S1X0_9BACT</name>
<dbReference type="PANTHER" id="PTHR46401:SF2">
    <property type="entry name" value="GLYCOSYLTRANSFERASE WBBK-RELATED"/>
    <property type="match status" value="1"/>
</dbReference>
<keyword evidence="1 4" id="KW-0808">Transferase</keyword>
<dbReference type="Proteomes" id="UP000238375">
    <property type="component" value="Unassembled WGS sequence"/>
</dbReference>
<dbReference type="Gene3D" id="3.40.50.2000">
    <property type="entry name" value="Glycogen Phosphorylase B"/>
    <property type="match status" value="2"/>
</dbReference>
<dbReference type="Pfam" id="PF00534">
    <property type="entry name" value="Glycos_transf_1"/>
    <property type="match status" value="1"/>
</dbReference>
<organism evidence="4 5">
    <name type="scientific">Spirosoma oryzae</name>
    <dbReference type="NCBI Taxonomy" id="1469603"/>
    <lineage>
        <taxon>Bacteria</taxon>
        <taxon>Pseudomonadati</taxon>
        <taxon>Bacteroidota</taxon>
        <taxon>Cytophagia</taxon>
        <taxon>Cytophagales</taxon>
        <taxon>Cytophagaceae</taxon>
        <taxon>Spirosoma</taxon>
    </lineage>
</organism>
<dbReference type="InterPro" id="IPR001296">
    <property type="entry name" value="Glyco_trans_1"/>
</dbReference>
<dbReference type="Pfam" id="PF13439">
    <property type="entry name" value="Glyco_transf_4"/>
    <property type="match status" value="1"/>
</dbReference>
<dbReference type="GO" id="GO:0016757">
    <property type="term" value="F:glycosyltransferase activity"/>
    <property type="evidence" value="ECO:0007669"/>
    <property type="project" value="InterPro"/>
</dbReference>
<dbReference type="EMBL" id="PVTE01000033">
    <property type="protein sequence ID" value="PRY27412.1"/>
    <property type="molecule type" value="Genomic_DNA"/>
</dbReference>
<dbReference type="AlphaFoldDB" id="A0A2T0S1X0"/>
<evidence type="ECO:0000313" key="4">
    <source>
        <dbReference type="EMBL" id="PRY27412.1"/>
    </source>
</evidence>
<evidence type="ECO:0000259" key="2">
    <source>
        <dbReference type="Pfam" id="PF00534"/>
    </source>
</evidence>
<accession>A0A2T0S1X0</accession>